<dbReference type="Pfam" id="PF01582">
    <property type="entry name" value="TIR"/>
    <property type="match status" value="1"/>
</dbReference>
<accession>A0ABY9D228</accession>
<evidence type="ECO:0000313" key="3">
    <source>
        <dbReference type="EMBL" id="WKA01593.1"/>
    </source>
</evidence>
<keyword evidence="1" id="KW-0520">NAD</keyword>
<dbReference type="EMBL" id="CP126660">
    <property type="protein sequence ID" value="WKA01593.1"/>
    <property type="molecule type" value="Genomic_DNA"/>
</dbReference>
<proteinExistence type="predicted"/>
<gene>
    <name evidence="3" type="ORF">VitviT2T_019865</name>
</gene>
<evidence type="ECO:0000313" key="4">
    <source>
        <dbReference type="Proteomes" id="UP001227230"/>
    </source>
</evidence>
<dbReference type="Proteomes" id="UP001227230">
    <property type="component" value="Chromosome 13"/>
</dbReference>
<name>A0ABY9D228_VITVI</name>
<dbReference type="PANTHER" id="PTHR32009:SF146">
    <property type="entry name" value="TIR DOMAIN-CONTAINING PROTEIN"/>
    <property type="match status" value="1"/>
</dbReference>
<evidence type="ECO:0000259" key="2">
    <source>
        <dbReference type="PROSITE" id="PS50104"/>
    </source>
</evidence>
<feature type="domain" description="TIR" evidence="2">
    <location>
        <begin position="1"/>
        <end position="114"/>
    </location>
</feature>
<sequence length="114" mass="13283">MICFRSFRGEDTCNSFTTHLYKELCTKGINTFIDNDKLERGDVIASTLVAAIENSKFSVIVLSENYASSRWCLEELVKILECIRTKGQRVLPIFYNVDPSHIRYHKRKFWRSIG</sequence>
<organism evidence="3 4">
    <name type="scientific">Vitis vinifera</name>
    <name type="common">Grape</name>
    <dbReference type="NCBI Taxonomy" id="29760"/>
    <lineage>
        <taxon>Eukaryota</taxon>
        <taxon>Viridiplantae</taxon>
        <taxon>Streptophyta</taxon>
        <taxon>Embryophyta</taxon>
        <taxon>Tracheophyta</taxon>
        <taxon>Spermatophyta</taxon>
        <taxon>Magnoliopsida</taxon>
        <taxon>eudicotyledons</taxon>
        <taxon>Gunneridae</taxon>
        <taxon>Pentapetalae</taxon>
        <taxon>rosids</taxon>
        <taxon>Vitales</taxon>
        <taxon>Vitaceae</taxon>
        <taxon>Viteae</taxon>
        <taxon>Vitis</taxon>
    </lineage>
</organism>
<dbReference type="SMART" id="SM00255">
    <property type="entry name" value="TIR"/>
    <property type="match status" value="1"/>
</dbReference>
<dbReference type="PROSITE" id="PS50104">
    <property type="entry name" value="TIR"/>
    <property type="match status" value="1"/>
</dbReference>
<dbReference type="Gene3D" id="3.40.50.10140">
    <property type="entry name" value="Toll/interleukin-1 receptor homology (TIR) domain"/>
    <property type="match status" value="1"/>
</dbReference>
<dbReference type="InterPro" id="IPR000157">
    <property type="entry name" value="TIR_dom"/>
</dbReference>
<dbReference type="SUPFAM" id="SSF52200">
    <property type="entry name" value="Toll/Interleukin receptor TIR domain"/>
    <property type="match status" value="1"/>
</dbReference>
<reference evidence="3 4" key="1">
    <citation type="journal article" date="2023" name="Hortic Res">
        <title>The complete reference genome for grapevine (Vitis vinifera L.) genetics and breeding.</title>
        <authorList>
            <person name="Shi X."/>
            <person name="Cao S."/>
            <person name="Wang X."/>
            <person name="Huang S."/>
            <person name="Wang Y."/>
            <person name="Liu Z."/>
            <person name="Liu W."/>
            <person name="Leng X."/>
            <person name="Peng Y."/>
            <person name="Wang N."/>
            <person name="Wang Y."/>
            <person name="Ma Z."/>
            <person name="Xu X."/>
            <person name="Zhang F."/>
            <person name="Xue H."/>
            <person name="Zhong H."/>
            <person name="Wang Y."/>
            <person name="Zhang K."/>
            <person name="Velt A."/>
            <person name="Avia K."/>
            <person name="Holtgrawe D."/>
            <person name="Grimplet J."/>
            <person name="Matus J.T."/>
            <person name="Ware D."/>
            <person name="Wu X."/>
            <person name="Wang H."/>
            <person name="Liu C."/>
            <person name="Fang Y."/>
            <person name="Rustenholz C."/>
            <person name="Cheng Z."/>
            <person name="Xiao H."/>
            <person name="Zhou Y."/>
        </authorList>
    </citation>
    <scope>NUCLEOTIDE SEQUENCE [LARGE SCALE GENOMIC DNA]</scope>
    <source>
        <strain evidence="4">cv. Pinot noir / PN40024</strain>
        <tissue evidence="3">Leaf</tissue>
    </source>
</reference>
<protein>
    <recommendedName>
        <fullName evidence="2">TIR domain-containing protein</fullName>
    </recommendedName>
</protein>
<dbReference type="PANTHER" id="PTHR32009">
    <property type="entry name" value="TMV RESISTANCE PROTEIN N-LIKE"/>
    <property type="match status" value="1"/>
</dbReference>
<dbReference type="InterPro" id="IPR035897">
    <property type="entry name" value="Toll_tir_struct_dom_sf"/>
</dbReference>
<evidence type="ECO:0000256" key="1">
    <source>
        <dbReference type="ARBA" id="ARBA00023027"/>
    </source>
</evidence>
<keyword evidence="4" id="KW-1185">Reference proteome</keyword>